<evidence type="ECO:0000313" key="9">
    <source>
        <dbReference type="WBParaSite" id="Hba_11725"/>
    </source>
</evidence>
<dbReference type="GO" id="GO:0070914">
    <property type="term" value="P:UV-damage excision repair"/>
    <property type="evidence" value="ECO:0007669"/>
    <property type="project" value="TreeGrafter"/>
</dbReference>
<evidence type="ECO:0000256" key="2">
    <source>
        <dbReference type="ARBA" id="ARBA00008283"/>
    </source>
</evidence>
<dbReference type="Proteomes" id="UP000095283">
    <property type="component" value="Unplaced"/>
</dbReference>
<evidence type="ECO:0000259" key="7">
    <source>
        <dbReference type="Pfam" id="PF03834"/>
    </source>
</evidence>
<evidence type="ECO:0000256" key="4">
    <source>
        <dbReference type="ARBA" id="ARBA00023125"/>
    </source>
</evidence>
<dbReference type="SUPFAM" id="SSF52980">
    <property type="entry name" value="Restriction endonuclease-like"/>
    <property type="match status" value="1"/>
</dbReference>
<dbReference type="GO" id="GO:0003684">
    <property type="term" value="F:damaged DNA binding"/>
    <property type="evidence" value="ECO:0007669"/>
    <property type="project" value="InterPro"/>
</dbReference>
<organism evidence="8 9">
    <name type="scientific">Heterorhabditis bacteriophora</name>
    <name type="common">Entomopathogenic nematode worm</name>
    <dbReference type="NCBI Taxonomy" id="37862"/>
    <lineage>
        <taxon>Eukaryota</taxon>
        <taxon>Metazoa</taxon>
        <taxon>Ecdysozoa</taxon>
        <taxon>Nematoda</taxon>
        <taxon>Chromadorea</taxon>
        <taxon>Rhabditida</taxon>
        <taxon>Rhabditina</taxon>
        <taxon>Rhabditomorpha</taxon>
        <taxon>Strongyloidea</taxon>
        <taxon>Heterorhabditidae</taxon>
        <taxon>Heterorhabditis</taxon>
    </lineage>
</organism>
<dbReference type="InterPro" id="IPR004579">
    <property type="entry name" value="ERCC1/RAD10/SWI10"/>
</dbReference>
<dbReference type="Pfam" id="PF03834">
    <property type="entry name" value="Rad10"/>
    <property type="match status" value="1"/>
</dbReference>
<dbReference type="InterPro" id="IPR047260">
    <property type="entry name" value="ERCC1-like_central_dom"/>
</dbReference>
<dbReference type="Gene3D" id="1.10.150.20">
    <property type="entry name" value="5' to 3' exonuclease, C-terminal subdomain"/>
    <property type="match status" value="1"/>
</dbReference>
<dbReference type="PANTHER" id="PTHR12749:SF0">
    <property type="entry name" value="DNA EXCISION REPAIR PROTEIN ERCC-1"/>
    <property type="match status" value="1"/>
</dbReference>
<dbReference type="InterPro" id="IPR010994">
    <property type="entry name" value="RuvA_2-like"/>
</dbReference>
<evidence type="ECO:0000256" key="5">
    <source>
        <dbReference type="ARBA" id="ARBA00023204"/>
    </source>
</evidence>
<accession>A0A1I7X2T4</accession>
<dbReference type="InterPro" id="IPR011335">
    <property type="entry name" value="Restrct_endonuc-II-like"/>
</dbReference>
<feature type="domain" description="ERCC1-like central" evidence="7">
    <location>
        <begin position="48"/>
        <end position="127"/>
    </location>
</feature>
<dbReference type="GO" id="GO:0070522">
    <property type="term" value="C:ERCC4-ERCC1 complex"/>
    <property type="evidence" value="ECO:0007669"/>
    <property type="project" value="TreeGrafter"/>
</dbReference>
<evidence type="ECO:0000313" key="8">
    <source>
        <dbReference type="Proteomes" id="UP000095283"/>
    </source>
</evidence>
<evidence type="ECO:0000256" key="1">
    <source>
        <dbReference type="ARBA" id="ARBA00004123"/>
    </source>
</evidence>
<dbReference type="WBParaSite" id="Hba_11725">
    <property type="protein sequence ID" value="Hba_11725"/>
    <property type="gene ID" value="Hba_11725"/>
</dbReference>
<comment type="similarity">
    <text evidence="2">Belongs to the ERCC1/RAD10/SWI10 family.</text>
</comment>
<evidence type="ECO:0000256" key="6">
    <source>
        <dbReference type="ARBA" id="ARBA00023242"/>
    </source>
</evidence>
<dbReference type="SUPFAM" id="SSF47781">
    <property type="entry name" value="RuvA domain 2-like"/>
    <property type="match status" value="1"/>
</dbReference>
<dbReference type="PANTHER" id="PTHR12749">
    <property type="entry name" value="EXCISION REPAIR CROSS-COMPLEMENTING 1 ERCC1"/>
    <property type="match status" value="1"/>
</dbReference>
<keyword evidence="4" id="KW-0238">DNA-binding</keyword>
<dbReference type="GO" id="GO:0003697">
    <property type="term" value="F:single-stranded DNA binding"/>
    <property type="evidence" value="ECO:0007669"/>
    <property type="project" value="TreeGrafter"/>
</dbReference>
<dbReference type="GO" id="GO:0006302">
    <property type="term" value="P:double-strand break repair"/>
    <property type="evidence" value="ECO:0007669"/>
    <property type="project" value="UniProtKB-ARBA"/>
</dbReference>
<keyword evidence="6" id="KW-0539">Nucleus</keyword>
<dbReference type="GO" id="GO:0006312">
    <property type="term" value="P:mitotic recombination"/>
    <property type="evidence" value="ECO:0007669"/>
    <property type="project" value="TreeGrafter"/>
</dbReference>
<comment type="subcellular location">
    <subcellularLocation>
        <location evidence="1">Nucleus</location>
    </subcellularLocation>
</comment>
<keyword evidence="8" id="KW-1185">Reference proteome</keyword>
<keyword evidence="5" id="KW-0234">DNA repair</keyword>
<protein>
    <submittedName>
        <fullName evidence="9">HHH_2 domain-containing protein</fullName>
    </submittedName>
</protein>
<dbReference type="AlphaFoldDB" id="A0A1I7X2T4"/>
<dbReference type="Gene3D" id="3.40.50.10130">
    <property type="match status" value="1"/>
</dbReference>
<evidence type="ECO:0000256" key="3">
    <source>
        <dbReference type="ARBA" id="ARBA00022763"/>
    </source>
</evidence>
<keyword evidence="3" id="KW-0227">DNA damage</keyword>
<sequence>MALATVARLDLAIRQLLPYAEPCLNIYIYYINAQRAISDMGWREANQISYHKLHPCYVHSRLTGKTENNYKCKVCLEFIIITVSYKNNIFLKILLALCNVEEPHHILRELNLVCYRMNWILVLCYSVRLLLAIVLCAYEKVKACFQVWAKKQDSIPVDERTALLNAAVGILTGARSVTKSDAQRLLFNFGSLKAISEASEEQLALCPGLGPVRAKNLWTYLRTPFCS</sequence>
<dbReference type="GO" id="GO:0000110">
    <property type="term" value="C:nucleotide-excision repair factor 1 complex"/>
    <property type="evidence" value="ECO:0007669"/>
    <property type="project" value="TreeGrafter"/>
</dbReference>
<proteinExistence type="inferred from homology"/>
<name>A0A1I7X2T4_HETBA</name>
<reference evidence="9" key="1">
    <citation type="submission" date="2016-11" db="UniProtKB">
        <authorList>
            <consortium name="WormBaseParasite"/>
        </authorList>
    </citation>
    <scope>IDENTIFICATION</scope>
</reference>